<reference evidence="2" key="1">
    <citation type="journal article" date="2022" name="Int. J. Mol. Sci.">
        <title>Draft Genome of Tanacetum Coccineum: Genomic Comparison of Closely Related Tanacetum-Family Plants.</title>
        <authorList>
            <person name="Yamashiro T."/>
            <person name="Shiraishi A."/>
            <person name="Nakayama K."/>
            <person name="Satake H."/>
        </authorList>
    </citation>
    <scope>NUCLEOTIDE SEQUENCE</scope>
</reference>
<name>A0ABQ4XXT4_9ASTR</name>
<dbReference type="Proteomes" id="UP001151760">
    <property type="component" value="Unassembled WGS sequence"/>
</dbReference>
<organism evidence="2 3">
    <name type="scientific">Tanacetum coccineum</name>
    <dbReference type="NCBI Taxonomy" id="301880"/>
    <lineage>
        <taxon>Eukaryota</taxon>
        <taxon>Viridiplantae</taxon>
        <taxon>Streptophyta</taxon>
        <taxon>Embryophyta</taxon>
        <taxon>Tracheophyta</taxon>
        <taxon>Spermatophyta</taxon>
        <taxon>Magnoliopsida</taxon>
        <taxon>eudicotyledons</taxon>
        <taxon>Gunneridae</taxon>
        <taxon>Pentapetalae</taxon>
        <taxon>asterids</taxon>
        <taxon>campanulids</taxon>
        <taxon>Asterales</taxon>
        <taxon>Asteraceae</taxon>
        <taxon>Asteroideae</taxon>
        <taxon>Anthemideae</taxon>
        <taxon>Anthemidinae</taxon>
        <taxon>Tanacetum</taxon>
    </lineage>
</organism>
<evidence type="ECO:0000313" key="3">
    <source>
        <dbReference type="Proteomes" id="UP001151760"/>
    </source>
</evidence>
<gene>
    <name evidence="2" type="ORF">Tco_0703075</name>
</gene>
<feature type="region of interest" description="Disordered" evidence="1">
    <location>
        <begin position="132"/>
        <end position="162"/>
    </location>
</feature>
<comment type="caution">
    <text evidence="2">The sequence shown here is derived from an EMBL/GenBank/DDBJ whole genome shotgun (WGS) entry which is preliminary data.</text>
</comment>
<accession>A0ABQ4XXT4</accession>
<reference evidence="2" key="2">
    <citation type="submission" date="2022-01" db="EMBL/GenBank/DDBJ databases">
        <authorList>
            <person name="Yamashiro T."/>
            <person name="Shiraishi A."/>
            <person name="Satake H."/>
            <person name="Nakayama K."/>
        </authorList>
    </citation>
    <scope>NUCLEOTIDE SEQUENCE</scope>
</reference>
<proteinExistence type="predicted"/>
<dbReference type="EMBL" id="BQNB010009920">
    <property type="protein sequence ID" value="GJS70234.1"/>
    <property type="molecule type" value="Genomic_DNA"/>
</dbReference>
<feature type="compositionally biased region" description="Polar residues" evidence="1">
    <location>
        <begin position="147"/>
        <end position="162"/>
    </location>
</feature>
<evidence type="ECO:0000256" key="1">
    <source>
        <dbReference type="SAM" id="MobiDB-lite"/>
    </source>
</evidence>
<sequence length="162" mass="17801">MNIKFRGGLLGLKRLHGFLEVTAAQVRNRSRFGINKYNGGFVAFGSDPKGDELKFNLFPVSQMCDKKNSVLFTETKCLILSPSFKLLDESIVVLRAPRKDDVYILDLKNIVPSGDQHEIQLDLSPRPLPTIPIPDSIPEGFGGNHGGQSSNDRSLSGNEDGC</sequence>
<protein>
    <submittedName>
        <fullName evidence="2">Uncharacterized protein</fullName>
    </submittedName>
</protein>
<keyword evidence="3" id="KW-1185">Reference proteome</keyword>
<evidence type="ECO:0000313" key="2">
    <source>
        <dbReference type="EMBL" id="GJS70234.1"/>
    </source>
</evidence>